<organism evidence="5 6">
    <name type="scientific">Limnobacter humi</name>
    <dbReference type="NCBI Taxonomy" id="1778671"/>
    <lineage>
        <taxon>Bacteria</taxon>
        <taxon>Pseudomonadati</taxon>
        <taxon>Pseudomonadota</taxon>
        <taxon>Betaproteobacteria</taxon>
        <taxon>Burkholderiales</taxon>
        <taxon>Burkholderiaceae</taxon>
        <taxon>Limnobacter</taxon>
    </lineage>
</organism>
<sequence length="1158" mass="128544">MTLRIALSGLALTLLLALIWWFGPLISVSGHIPLETVVSRVLLMTLVSLCVLAPLAWQLIQRLRSEMGLKRGLTRQQEEARDEERVVAERFSAAIQTLRQHQHRRKWRLTRPGLYGLPWYVLIGPPGSGKTTALMHSGLRFPLQATLGVGSIQGVGGTRHCDWWFTDDAVLIDTAGRFTTQDSNQQSDAAAWSQFLNLLKRHRPRQALNGVLLVISVADLNGPSSHRDILASNIARRLQELTTQLGACPPVYVLVTKLDLLPGFIDTCAPLSEADRQKGLGINLPHPLPADWRMALQQGFSQIQLDLQEGLHARLDAATSGIRKIRLMEFLPEFANLQTPLMTLLENSVRTESTFEKNIDLRGVYFTSGTQDGGSLDRILSGLNRLAGQDPSAGSPREARSYFIQRLLTEVVFAEQHLAGVNWRQVHRERTLRMLAWCALMFFSVIYGLLSWVSYTNNRNWLGAQSATAGALQGELDKAHIQNLRDLPAVVHALNVFTEPSEADTPFKDLGLNQTDKVNHAREQAYRRGLQHTLAPLVEQQLAKALEDSIQRGRPDMAVYEQLKALVMWHDPVHRDTHALMKILWMNWSAQILPTFPQINPDDVKAHLVALLAMGPEASPADSNARLIESARRLLQSQSTAQRIYQSLKNGFIAPPGSMTSITQVVGASSAHLFKRQDGGSLSEPLSALFTKSAAITYIIPESIKQAQLLAGESQWVLGQDSTPVHDSPTEIERQSRQVRELYVADYIQYWDSLLRQVQLDKPGNLDEAVNGARTLAQTESPLKTWWTWVWKQTRLGADAMTALQAGQAVLPQQVHQGLPGKALSGGANLLKADGPSRFIEQQVDDHFRTFHDLFAGQAEGYARVGALLNDVYAQLAAVAAAQRGKTAPPASGNLDTLKVSAGLLPDPVRLTILPLINMAGQQGDKAERANMADALKPLRDLCLRTVANRYPFQTASGLDVLSDDFVRLFAPGGQMDQFFQTHLQAVVDRGSNPWRFKPAVDGASRTGGAYLAEFQRAARIRDVLFAEGGQRAGFELDLKLVSASSPNDVFYLDNNGKLLMFSMQWDPRHTLQWTAGGPTSFIKYRVSNMTERLIQGPWALFRWMDLASIQTTDRPELFKAAFVVDGKRFEFEVLAHSAIHPLRLTELRKFSCPGTRG</sequence>
<dbReference type="InterPro" id="IPR017731">
    <property type="entry name" value="TssM1-like"/>
</dbReference>
<keyword evidence="1" id="KW-0472">Membrane</keyword>
<dbReference type="InterPro" id="IPR025743">
    <property type="entry name" value="TssM1_N"/>
</dbReference>
<dbReference type="CDD" id="cd00882">
    <property type="entry name" value="Ras_like_GTPase"/>
    <property type="match status" value="1"/>
</dbReference>
<feature type="domain" description="IcmF-related" evidence="3">
    <location>
        <begin position="484"/>
        <end position="795"/>
    </location>
</feature>
<keyword evidence="1" id="KW-0812">Transmembrane</keyword>
<proteinExistence type="predicted"/>
<accession>A0ABT1WD71</accession>
<dbReference type="Gene3D" id="3.40.50.300">
    <property type="entry name" value="P-loop containing nucleotide triphosphate hydrolases"/>
    <property type="match status" value="1"/>
</dbReference>
<evidence type="ECO:0000259" key="3">
    <source>
        <dbReference type="Pfam" id="PF06761"/>
    </source>
</evidence>
<evidence type="ECO:0000313" key="6">
    <source>
        <dbReference type="Proteomes" id="UP001204142"/>
    </source>
</evidence>
<dbReference type="Pfam" id="PF14331">
    <property type="entry name" value="IcmF-related_N"/>
    <property type="match status" value="1"/>
</dbReference>
<dbReference type="SUPFAM" id="SSF52540">
    <property type="entry name" value="P-loop containing nucleoside triphosphate hydrolases"/>
    <property type="match status" value="1"/>
</dbReference>
<dbReference type="NCBIfam" id="TIGR03348">
    <property type="entry name" value="VI_IcmF"/>
    <property type="match status" value="1"/>
</dbReference>
<evidence type="ECO:0000313" key="5">
    <source>
        <dbReference type="EMBL" id="MCQ8895466.1"/>
    </source>
</evidence>
<gene>
    <name evidence="5" type="primary">tssM</name>
    <name evidence="5" type="ORF">NQT62_03305</name>
</gene>
<dbReference type="Proteomes" id="UP001204142">
    <property type="component" value="Unassembled WGS sequence"/>
</dbReference>
<dbReference type="InterPro" id="IPR010623">
    <property type="entry name" value="IcmF_C"/>
</dbReference>
<dbReference type="InterPro" id="IPR027417">
    <property type="entry name" value="P-loop_NTPase"/>
</dbReference>
<evidence type="ECO:0000259" key="2">
    <source>
        <dbReference type="Pfam" id="PF06744"/>
    </source>
</evidence>
<dbReference type="Pfam" id="PF06744">
    <property type="entry name" value="IcmF_C"/>
    <property type="match status" value="1"/>
</dbReference>
<feature type="domain" description="Type VI secretion system IcmF C-terminal" evidence="2">
    <location>
        <begin position="1039"/>
        <end position="1137"/>
    </location>
</feature>
<dbReference type="PANTHER" id="PTHR36153:SF1">
    <property type="entry name" value="TYPE VI SECRETION SYSTEM COMPONENT TSSM1"/>
    <property type="match status" value="1"/>
</dbReference>
<reference evidence="5 6" key="1">
    <citation type="submission" date="2022-07" db="EMBL/GenBank/DDBJ databases">
        <authorList>
            <person name="Xamxidin M."/>
            <person name="Wu M."/>
        </authorList>
    </citation>
    <scope>NUCLEOTIDE SEQUENCE [LARGE SCALE GENOMIC DNA]</scope>
    <source>
        <strain evidence="5 6">NBRC 111650</strain>
    </source>
</reference>
<dbReference type="EMBL" id="JANIGO010000001">
    <property type="protein sequence ID" value="MCQ8895466.1"/>
    <property type="molecule type" value="Genomic_DNA"/>
</dbReference>
<name>A0ABT1WD71_9BURK</name>
<keyword evidence="1" id="KW-1133">Transmembrane helix</keyword>
<evidence type="ECO:0000259" key="4">
    <source>
        <dbReference type="Pfam" id="PF14331"/>
    </source>
</evidence>
<feature type="transmembrane region" description="Helical" evidence="1">
    <location>
        <begin position="434"/>
        <end position="455"/>
    </location>
</feature>
<dbReference type="Pfam" id="PF06761">
    <property type="entry name" value="IcmF-related"/>
    <property type="match status" value="1"/>
</dbReference>
<dbReference type="PANTHER" id="PTHR36153">
    <property type="entry name" value="INNER MEMBRANE PROTEIN-RELATED"/>
    <property type="match status" value="1"/>
</dbReference>
<feature type="transmembrane region" description="Helical" evidence="1">
    <location>
        <begin position="37"/>
        <end position="60"/>
    </location>
</feature>
<protein>
    <submittedName>
        <fullName evidence="5">Type VI secretion system membrane subunit TssM</fullName>
    </submittedName>
</protein>
<keyword evidence="6" id="KW-1185">Reference proteome</keyword>
<comment type="caution">
    <text evidence="5">The sequence shown here is derived from an EMBL/GenBank/DDBJ whole genome shotgun (WGS) entry which is preliminary data.</text>
</comment>
<feature type="domain" description="Type VI secretion system component TssM1 N-terminal" evidence="4">
    <location>
        <begin position="186"/>
        <end position="439"/>
    </location>
</feature>
<dbReference type="RefSeq" id="WP_256763144.1">
    <property type="nucleotide sequence ID" value="NZ_JANIGO010000001.1"/>
</dbReference>
<dbReference type="InterPro" id="IPR009612">
    <property type="entry name" value="IcmF-rel"/>
</dbReference>
<dbReference type="InterPro" id="IPR053156">
    <property type="entry name" value="T6SS_TssM-like"/>
</dbReference>
<evidence type="ECO:0000256" key="1">
    <source>
        <dbReference type="SAM" id="Phobius"/>
    </source>
</evidence>